<feature type="region of interest" description="Disordered" evidence="1">
    <location>
        <begin position="492"/>
        <end position="528"/>
    </location>
</feature>
<dbReference type="InterPro" id="IPR003034">
    <property type="entry name" value="SAP_dom"/>
</dbReference>
<feature type="region of interest" description="Disordered" evidence="1">
    <location>
        <begin position="287"/>
        <end position="307"/>
    </location>
</feature>
<dbReference type="Proteomes" id="UP001363151">
    <property type="component" value="Unassembled WGS sequence"/>
</dbReference>
<feature type="compositionally biased region" description="Low complexity" evidence="1">
    <location>
        <begin position="503"/>
        <end position="512"/>
    </location>
</feature>
<feature type="domain" description="SAP" evidence="2">
    <location>
        <begin position="127"/>
        <end position="161"/>
    </location>
</feature>
<feature type="region of interest" description="Disordered" evidence="1">
    <location>
        <begin position="323"/>
        <end position="349"/>
    </location>
</feature>
<feature type="region of interest" description="Disordered" evidence="1">
    <location>
        <begin position="362"/>
        <end position="388"/>
    </location>
</feature>
<feature type="region of interest" description="Disordered" evidence="1">
    <location>
        <begin position="1"/>
        <end position="121"/>
    </location>
</feature>
<name>A0ABR1G428_AURAN</name>
<dbReference type="EMBL" id="JBBJCI010000127">
    <property type="protein sequence ID" value="KAK7247762.1"/>
    <property type="molecule type" value="Genomic_DNA"/>
</dbReference>
<evidence type="ECO:0000259" key="2">
    <source>
        <dbReference type="SMART" id="SM00513"/>
    </source>
</evidence>
<dbReference type="SMART" id="SM00513">
    <property type="entry name" value="SAP"/>
    <property type="match status" value="1"/>
</dbReference>
<keyword evidence="4" id="KW-1185">Reference proteome</keyword>
<comment type="caution">
    <text evidence="3">The sequence shown here is derived from an EMBL/GenBank/DDBJ whole genome shotgun (WGS) entry which is preliminary data.</text>
</comment>
<accession>A0ABR1G428</accession>
<evidence type="ECO:0000313" key="4">
    <source>
        <dbReference type="Proteomes" id="UP001363151"/>
    </source>
</evidence>
<protein>
    <recommendedName>
        <fullName evidence="2">SAP domain-containing protein</fullName>
    </recommendedName>
</protein>
<gene>
    <name evidence="3" type="ORF">SO694_00122077</name>
</gene>
<feature type="compositionally biased region" description="Pro residues" evidence="1">
    <location>
        <begin position="95"/>
        <end position="113"/>
    </location>
</feature>
<proteinExistence type="predicted"/>
<organism evidence="3 4">
    <name type="scientific">Aureococcus anophagefferens</name>
    <name type="common">Harmful bloom alga</name>
    <dbReference type="NCBI Taxonomy" id="44056"/>
    <lineage>
        <taxon>Eukaryota</taxon>
        <taxon>Sar</taxon>
        <taxon>Stramenopiles</taxon>
        <taxon>Ochrophyta</taxon>
        <taxon>Pelagophyceae</taxon>
        <taxon>Pelagomonadales</taxon>
        <taxon>Pelagomonadaceae</taxon>
        <taxon>Aureococcus</taxon>
    </lineage>
</organism>
<evidence type="ECO:0000256" key="1">
    <source>
        <dbReference type="SAM" id="MobiDB-lite"/>
    </source>
</evidence>
<feature type="compositionally biased region" description="Low complexity" evidence="1">
    <location>
        <begin position="459"/>
        <end position="475"/>
    </location>
</feature>
<feature type="compositionally biased region" description="Acidic residues" evidence="1">
    <location>
        <begin position="40"/>
        <end position="54"/>
    </location>
</feature>
<reference evidence="3 4" key="1">
    <citation type="submission" date="2024-03" db="EMBL/GenBank/DDBJ databases">
        <title>Aureococcus anophagefferens CCMP1851 and Kratosvirus quantuckense: Draft genome of a second virus-susceptible host strain in the model system.</title>
        <authorList>
            <person name="Chase E."/>
            <person name="Truchon A.R."/>
            <person name="Schepens W."/>
            <person name="Wilhelm S.W."/>
        </authorList>
    </citation>
    <scope>NUCLEOTIDE SEQUENCE [LARGE SCALE GENOMIC DNA]</scope>
    <source>
        <strain evidence="3 4">CCMP1851</strain>
    </source>
</reference>
<evidence type="ECO:0000313" key="3">
    <source>
        <dbReference type="EMBL" id="KAK7247762.1"/>
    </source>
</evidence>
<sequence>MSLTSLARGMTPVAPGDEPGSPADSLPPRPQTTGRRRAVDDDDDASFAQDEDQENDRRMLKALATKRAESAKASGGKRGGPRRLRPMAPILNAAPPHPAAPAKVPPARKPSPPPEKRPPRALRVDDVEGLKTLELKRELDARKLESTGLRSALASRLKAAVLAEGRGDDAPPEKKKTGTGDGRFVIRDFQTDVDGDRVAFGHACVWRVDRAEHGSVEYNLSCGRVVGAKIEGGEVFCAAPPLTRGESYEHTFDDVGTYVVTDPAYGLECTVEVYAVTGMKELREKVAREKRVRANEAAAAEERKADAARAEAERLRRLEERQLEEADRAAEAEAERERNDPRLRAEAEERRMSAVYESMALMANRPKPSARERPQTAESPPKRAGAKKFSRLRSMLDEARDAGDFGAVEAAREQPSHLAMPLPGLRKPLYSADRPAPVFGGATPPTLTPPKPTADKPRASAPEPATAEPEPARATGRAVDEFAREMEAIDRRYDAPARPAPPRQDSNASSFADDSDEDGRQAPATVSGCHAEMVVHDTTFAPAKARTAPGVEFAVVIDADELGYVEYQFRCDRVLDGAPATRTLAFETDIMCAGDVFTHIFQDEGRYEIYDVDAEDAPGHIRVSSAEDD</sequence>
<feature type="region of interest" description="Disordered" evidence="1">
    <location>
        <begin position="432"/>
        <end position="478"/>
    </location>
</feature>